<evidence type="ECO:0000259" key="4">
    <source>
        <dbReference type="Pfam" id="PF02678"/>
    </source>
</evidence>
<keyword evidence="7" id="KW-1185">Reference proteome</keyword>
<keyword evidence="2" id="KW-0479">Metal-binding</keyword>
<dbReference type="InterPro" id="IPR003829">
    <property type="entry name" value="Pirin_N_dom"/>
</dbReference>
<dbReference type="PANTHER" id="PTHR13903:SF8">
    <property type="entry name" value="PIRIN"/>
    <property type="match status" value="1"/>
</dbReference>
<dbReference type="SUPFAM" id="SSF51182">
    <property type="entry name" value="RmlC-like cupins"/>
    <property type="match status" value="1"/>
</dbReference>
<proteinExistence type="inferred from homology"/>
<dbReference type="PIRSF" id="PIRSF006232">
    <property type="entry name" value="Pirin"/>
    <property type="match status" value="1"/>
</dbReference>
<dbReference type="AlphaFoldDB" id="A0A9X2WF28"/>
<reference evidence="6" key="2">
    <citation type="submission" date="2022-08" db="EMBL/GenBank/DDBJ databases">
        <authorList>
            <person name="Dong C."/>
        </authorList>
    </citation>
    <scope>NUCLEOTIDE SEQUENCE</scope>
    <source>
        <strain evidence="6">59MF3M-4</strain>
    </source>
</reference>
<name>A0A9X2WF28_9GAMM</name>
<evidence type="ECO:0000256" key="2">
    <source>
        <dbReference type="PIRSR" id="PIRSR006232-1"/>
    </source>
</evidence>
<evidence type="ECO:0000313" key="7">
    <source>
        <dbReference type="Proteomes" id="UP001147830"/>
    </source>
</evidence>
<feature type="binding site" evidence="2">
    <location>
        <position position="56"/>
    </location>
    <ligand>
        <name>Fe cation</name>
        <dbReference type="ChEBI" id="CHEBI:24875"/>
    </ligand>
</feature>
<comment type="cofactor">
    <cofactor evidence="2">
        <name>Fe cation</name>
        <dbReference type="ChEBI" id="CHEBI:24875"/>
    </cofactor>
    <text evidence="2">Binds 1 Fe cation per subunit.</text>
</comment>
<gene>
    <name evidence="6" type="ORF">NYR02_08095</name>
</gene>
<comment type="similarity">
    <text evidence="1 3">Belongs to the pirin family.</text>
</comment>
<dbReference type="RefSeq" id="WP_260975866.1">
    <property type="nucleotide sequence ID" value="NZ_JAOANI010000015.1"/>
</dbReference>
<dbReference type="Proteomes" id="UP001147830">
    <property type="component" value="Unassembled WGS sequence"/>
</dbReference>
<dbReference type="Pfam" id="PF02678">
    <property type="entry name" value="Pirin"/>
    <property type="match status" value="1"/>
</dbReference>
<sequence>MANLINGEKKDLDGFSVTRILPSSVKKMVGPFIFLDHMGPALFQPGEGINVRPHPHIGLSTLSYLFSGSMLHRDSLGNVQEIFPGEVNWMTAGRGIVHSERETLEVRSREHELNGLQFWLALPPEKAEIEPSFQHVKKEQLPHYYLEKTIMRLVAGEAYGMTSPVRTHSPMFFIDIISAAGEQIELPHPQYESAVYIQSGSLNISGQSFNAGDFILLDGDEIIQPESHSRFVLLGGERYEQVPYIRWNFVAYSRERIAQAEADWQAQRFAKVPGDEREYTPLPGKK</sequence>
<comment type="caution">
    <text evidence="6">The sequence shown here is derived from an EMBL/GenBank/DDBJ whole genome shotgun (WGS) entry which is preliminary data.</text>
</comment>
<dbReference type="EMBL" id="JAOANI010000015">
    <property type="protein sequence ID" value="MCT7358976.1"/>
    <property type="molecule type" value="Genomic_DNA"/>
</dbReference>
<feature type="binding site" evidence="2">
    <location>
        <position position="98"/>
    </location>
    <ligand>
        <name>Fe cation</name>
        <dbReference type="ChEBI" id="CHEBI:24875"/>
    </ligand>
</feature>
<evidence type="ECO:0000256" key="1">
    <source>
        <dbReference type="ARBA" id="ARBA00008416"/>
    </source>
</evidence>
<dbReference type="GO" id="GO:0046872">
    <property type="term" value="F:metal ion binding"/>
    <property type="evidence" value="ECO:0007669"/>
    <property type="project" value="UniProtKB-KW"/>
</dbReference>
<dbReference type="InterPro" id="IPR011051">
    <property type="entry name" value="RmlC_Cupin_sf"/>
</dbReference>
<dbReference type="InterPro" id="IPR008778">
    <property type="entry name" value="Pirin_C_dom"/>
</dbReference>
<feature type="domain" description="Pirin N-terminal" evidence="4">
    <location>
        <begin position="15"/>
        <end position="120"/>
    </location>
</feature>
<reference evidence="6" key="1">
    <citation type="journal article" date="2022" name="Front. Microbiol.">
        <title>Genome-based taxonomic rearrangement of Oceanobacter-related bacteria including the description of Thalassolituus hydrocarbonoclasticus sp. nov. and Thalassolituus pacificus sp. nov. and emended description of the genus Thalassolituus.</title>
        <authorList>
            <person name="Dong C."/>
            <person name="Wei L."/>
            <person name="Wang J."/>
            <person name="Lai Q."/>
            <person name="Huang Z."/>
            <person name="Shao Z."/>
        </authorList>
    </citation>
    <scope>NUCLEOTIDE SEQUENCE</scope>
    <source>
        <strain evidence="6">59MF3M-4</strain>
    </source>
</reference>
<feature type="domain" description="Pirin C-terminal" evidence="5">
    <location>
        <begin position="175"/>
        <end position="269"/>
    </location>
</feature>
<accession>A0A9X2WF28</accession>
<feature type="binding site" evidence="2">
    <location>
        <position position="54"/>
    </location>
    <ligand>
        <name>Fe cation</name>
        <dbReference type="ChEBI" id="CHEBI:24875"/>
    </ligand>
</feature>
<protein>
    <submittedName>
        <fullName evidence="6">Pirin family protein</fullName>
    </submittedName>
</protein>
<feature type="binding site" evidence="2">
    <location>
        <position position="100"/>
    </location>
    <ligand>
        <name>Fe cation</name>
        <dbReference type="ChEBI" id="CHEBI:24875"/>
    </ligand>
</feature>
<evidence type="ECO:0000256" key="3">
    <source>
        <dbReference type="RuleBase" id="RU003457"/>
    </source>
</evidence>
<evidence type="ECO:0000259" key="5">
    <source>
        <dbReference type="Pfam" id="PF05726"/>
    </source>
</evidence>
<evidence type="ECO:0000313" key="6">
    <source>
        <dbReference type="EMBL" id="MCT7358976.1"/>
    </source>
</evidence>
<dbReference type="Pfam" id="PF05726">
    <property type="entry name" value="Pirin_C"/>
    <property type="match status" value="1"/>
</dbReference>
<organism evidence="6 7">
    <name type="scientific">Thalassolituus pacificus</name>
    <dbReference type="NCBI Taxonomy" id="2975440"/>
    <lineage>
        <taxon>Bacteria</taxon>
        <taxon>Pseudomonadati</taxon>
        <taxon>Pseudomonadota</taxon>
        <taxon>Gammaproteobacteria</taxon>
        <taxon>Oceanospirillales</taxon>
        <taxon>Oceanospirillaceae</taxon>
        <taxon>Thalassolituus</taxon>
    </lineage>
</organism>
<dbReference type="InterPro" id="IPR014710">
    <property type="entry name" value="RmlC-like_jellyroll"/>
</dbReference>
<dbReference type="InterPro" id="IPR012093">
    <property type="entry name" value="Pirin"/>
</dbReference>
<keyword evidence="2" id="KW-0408">Iron</keyword>
<dbReference type="CDD" id="cd02909">
    <property type="entry name" value="cupin_pirin_N"/>
    <property type="match status" value="1"/>
</dbReference>
<dbReference type="PANTHER" id="PTHR13903">
    <property type="entry name" value="PIRIN-RELATED"/>
    <property type="match status" value="1"/>
</dbReference>
<dbReference type="Gene3D" id="2.60.120.10">
    <property type="entry name" value="Jelly Rolls"/>
    <property type="match status" value="2"/>
</dbReference>